<evidence type="ECO:0000313" key="3">
    <source>
        <dbReference type="Proteomes" id="UP000004324"/>
    </source>
</evidence>
<dbReference type="RefSeq" id="WP_007935084.1">
    <property type="nucleotide sequence ID" value="NZ_AKVJ01000029.1"/>
</dbReference>
<feature type="coiled-coil region" evidence="1">
    <location>
        <begin position="38"/>
        <end position="65"/>
    </location>
</feature>
<sequence length="409" mass="46268">MSISVINSYGNPITITNDNSQNTSSNTKAAVDLIGPSYRLDQSTIDNLEKKMMEAKENADADRSANQVRNELFYMTAKNNLPQGPNMATINSDYINSIDQRGLTIQNIDDMILNATALHDKIDQTYTDAAEKQADFTRLDKSLQQAKNNYSNIADELKNVFNYYQIDFDAETYRNKLMDLFNNETSKIEAVKATYQEEWSKFTSTDISSEDKQQLQQFFREQLQSSESTIPTDAANIEDLSLQEMSLMLKTVSNAYDMIHKGITSTVTDRTAVATWGLAKAEVSVFANSFFSDSIKDKMLTSVDYAITEESAQWDTRMKQLGESMKQYRSDPTITNSIDDAGHNAIYEKFYNISSNSTANSFSDKIANAVASMNFYNENNDTFLEAARANWNTLIDSLPLQEQSNYQWI</sequence>
<reference evidence="2 3" key="1">
    <citation type="journal article" date="2012" name="J. Bacteriol.">
        <title>Draft Genome Sequences for Two Metal-Reducing Pelosinus fermentans Strains Isolated from a Cr(VI)-Contaminated Site and for Type Strain R7.</title>
        <authorList>
            <person name="Brown S.D."/>
            <person name="Podar M."/>
            <person name="Klingeman D.M."/>
            <person name="Johnson C.M."/>
            <person name="Yang Z.K."/>
            <person name="Utturkar S.M."/>
            <person name="Land M.L."/>
            <person name="Mosher J.J."/>
            <person name="Hurt R.A.Jr."/>
            <person name="Phelps T.J."/>
            <person name="Palumbo A.V."/>
            <person name="Arkin A.P."/>
            <person name="Hazen T.C."/>
            <person name="Elias D.A."/>
        </authorList>
    </citation>
    <scope>NUCLEOTIDE SEQUENCE [LARGE SCALE GENOMIC DNA]</scope>
    <source>
        <strain evidence="2 3">B4</strain>
    </source>
</reference>
<dbReference type="Proteomes" id="UP000004324">
    <property type="component" value="Unassembled WGS sequence"/>
</dbReference>
<dbReference type="AlphaFoldDB" id="I9LBF2"/>
<gene>
    <name evidence="2" type="ORF">FB4_3802</name>
</gene>
<comment type="caution">
    <text evidence="2">The sequence shown here is derived from an EMBL/GenBank/DDBJ whole genome shotgun (WGS) entry which is preliminary data.</text>
</comment>
<keyword evidence="1" id="KW-0175">Coiled coil</keyword>
<keyword evidence="3" id="KW-1185">Reference proteome</keyword>
<protein>
    <submittedName>
        <fullName evidence="2">Uncharacterized protein</fullName>
    </submittedName>
</protein>
<proteinExistence type="predicted"/>
<evidence type="ECO:0000313" key="2">
    <source>
        <dbReference type="EMBL" id="EIW17759.1"/>
    </source>
</evidence>
<name>I9LBF2_9FIRM</name>
<evidence type="ECO:0000256" key="1">
    <source>
        <dbReference type="SAM" id="Coils"/>
    </source>
</evidence>
<accession>I9LBF2</accession>
<organism evidence="2 3">
    <name type="scientific">Pelosinus fermentans B4</name>
    <dbReference type="NCBI Taxonomy" id="1149862"/>
    <lineage>
        <taxon>Bacteria</taxon>
        <taxon>Bacillati</taxon>
        <taxon>Bacillota</taxon>
        <taxon>Negativicutes</taxon>
        <taxon>Selenomonadales</taxon>
        <taxon>Sporomusaceae</taxon>
        <taxon>Pelosinus</taxon>
    </lineage>
</organism>
<dbReference type="PATRIC" id="fig|1149862.3.peg.2766"/>
<dbReference type="EMBL" id="AKVJ01000029">
    <property type="protein sequence ID" value="EIW17759.1"/>
    <property type="molecule type" value="Genomic_DNA"/>
</dbReference>